<dbReference type="EMBL" id="JASCXX010000011">
    <property type="protein sequence ID" value="MDI6449591.1"/>
    <property type="molecule type" value="Genomic_DNA"/>
</dbReference>
<dbReference type="SUPFAM" id="SSF51126">
    <property type="entry name" value="Pectin lyase-like"/>
    <property type="match status" value="1"/>
</dbReference>
<protein>
    <submittedName>
        <fullName evidence="6">Glycosyl hydrolase family 28-related protein</fullName>
    </submittedName>
</protein>
<dbReference type="RefSeq" id="WP_349244997.1">
    <property type="nucleotide sequence ID" value="NZ_JASCXX010000011.1"/>
</dbReference>
<dbReference type="InterPro" id="IPR000743">
    <property type="entry name" value="Glyco_hydro_28"/>
</dbReference>
<keyword evidence="3 4" id="KW-0326">Glycosidase</keyword>
<dbReference type="PANTHER" id="PTHR31339:SF9">
    <property type="entry name" value="PLASMIN AND FIBRONECTIN-BINDING PROTEIN A"/>
    <property type="match status" value="1"/>
</dbReference>
<keyword evidence="2 4" id="KW-0378">Hydrolase</keyword>
<evidence type="ECO:0000256" key="1">
    <source>
        <dbReference type="ARBA" id="ARBA00008834"/>
    </source>
</evidence>
<evidence type="ECO:0000313" key="7">
    <source>
        <dbReference type="Proteomes" id="UP001431776"/>
    </source>
</evidence>
<dbReference type="InterPro" id="IPR012334">
    <property type="entry name" value="Pectin_lyas_fold"/>
</dbReference>
<feature type="domain" description="Rhamnogalacturonase A/B/Epimerase-like pectate lyase" evidence="5">
    <location>
        <begin position="60"/>
        <end position="109"/>
    </location>
</feature>
<evidence type="ECO:0000259" key="5">
    <source>
        <dbReference type="Pfam" id="PF12708"/>
    </source>
</evidence>
<dbReference type="PANTHER" id="PTHR31339">
    <property type="entry name" value="PECTIN LYASE-RELATED"/>
    <property type="match status" value="1"/>
</dbReference>
<dbReference type="Gene3D" id="2.160.20.10">
    <property type="entry name" value="Single-stranded right-handed beta-helix, Pectin lyase-like"/>
    <property type="match status" value="1"/>
</dbReference>
<dbReference type="Pfam" id="PF00295">
    <property type="entry name" value="Glyco_hydro_28"/>
    <property type="match status" value="1"/>
</dbReference>
<evidence type="ECO:0000256" key="4">
    <source>
        <dbReference type="RuleBase" id="RU361169"/>
    </source>
</evidence>
<sequence length="485" mass="51495">MKNGHGKGTAPLTVMLVLLATVGGCRRGAPTPESDYTGAWAQVPDVLAHIGEPGIPDRDFNIMAFEAVADGVTDCRPAIMAAIQACEDAGGGRVVVPAGTYLVNGPLYLVNDMDLHLAEGAHLKFGAKYDDYLPLVLTRWRGTQVYNYCPFLYAYRRTNVAVTGTGTLDGQAKDTWSAWAAKEDKGAETARRLNAEGTSVVDRFLGDGYFLRPSMIAFLGCENVLVDGVTIVDSPFWCLHPISSKKVTIRNVRIDSHNPDNDGVVLDSCEYVHVHGVTFANRGAGVAVKSGDGREGRELGWPSRNICIQDCTFGTETAIVIDKEIAGGVYNVFIEDCWAAAGVQPTLAIAAGPAADGEVAHVWYRRLTFLETPESDATNRPPTVYAGPDIQLGEQGGTVTLKGSVGGDGALTYAWSVIQGNADAVTIANPSALTTQATFSQSGVYILKLEASDGAASGYHFMIVKVGEQPDGMEGVARPIFASGQ</sequence>
<name>A0AAW6U0H6_9BACT</name>
<proteinExistence type="inferred from homology"/>
<reference evidence="6" key="1">
    <citation type="submission" date="2023-05" db="EMBL/GenBank/DDBJ databases">
        <title>Anaerotaeda fermentans gen. nov., sp. nov., a novel anaerobic planctomycete of the new family within the order Sedimentisphaerales isolated from Taman Peninsula, Russia.</title>
        <authorList>
            <person name="Khomyakova M.A."/>
            <person name="Merkel A.Y."/>
            <person name="Slobodkin A.I."/>
        </authorList>
    </citation>
    <scope>NUCLEOTIDE SEQUENCE</scope>
    <source>
        <strain evidence="6">M17dextr</strain>
    </source>
</reference>
<keyword evidence="7" id="KW-1185">Reference proteome</keyword>
<evidence type="ECO:0000256" key="3">
    <source>
        <dbReference type="ARBA" id="ARBA00023295"/>
    </source>
</evidence>
<dbReference type="Pfam" id="PF12708">
    <property type="entry name" value="Pect-lyase_RHGA_epim"/>
    <property type="match status" value="1"/>
</dbReference>
<dbReference type="GO" id="GO:0005975">
    <property type="term" value="P:carbohydrate metabolic process"/>
    <property type="evidence" value="ECO:0007669"/>
    <property type="project" value="InterPro"/>
</dbReference>
<dbReference type="SUPFAM" id="SSF49299">
    <property type="entry name" value="PKD domain"/>
    <property type="match status" value="1"/>
</dbReference>
<dbReference type="Gene3D" id="2.60.40.10">
    <property type="entry name" value="Immunoglobulins"/>
    <property type="match status" value="1"/>
</dbReference>
<dbReference type="InterPro" id="IPR051801">
    <property type="entry name" value="GH28_Enzymes"/>
</dbReference>
<accession>A0AAW6U0H6</accession>
<dbReference type="InterPro" id="IPR035986">
    <property type="entry name" value="PKD_dom_sf"/>
</dbReference>
<dbReference type="CDD" id="cd00146">
    <property type="entry name" value="PKD"/>
    <property type="match status" value="1"/>
</dbReference>
<dbReference type="Pfam" id="PF22352">
    <property type="entry name" value="K319L-like_PKD"/>
    <property type="match status" value="1"/>
</dbReference>
<evidence type="ECO:0000313" key="6">
    <source>
        <dbReference type="EMBL" id="MDI6449591.1"/>
    </source>
</evidence>
<dbReference type="InterPro" id="IPR011050">
    <property type="entry name" value="Pectin_lyase_fold/virulence"/>
</dbReference>
<evidence type="ECO:0000256" key="2">
    <source>
        <dbReference type="ARBA" id="ARBA00022801"/>
    </source>
</evidence>
<dbReference type="GO" id="GO:0004650">
    <property type="term" value="F:polygalacturonase activity"/>
    <property type="evidence" value="ECO:0007669"/>
    <property type="project" value="InterPro"/>
</dbReference>
<dbReference type="AlphaFoldDB" id="A0AAW6U0H6"/>
<dbReference type="Proteomes" id="UP001431776">
    <property type="component" value="Unassembled WGS sequence"/>
</dbReference>
<gene>
    <name evidence="6" type="ORF">QJ522_11100</name>
</gene>
<dbReference type="InterPro" id="IPR024535">
    <property type="entry name" value="RHGA/B-epi-like_pectate_lyase"/>
</dbReference>
<dbReference type="PROSITE" id="PS51257">
    <property type="entry name" value="PROKAR_LIPOPROTEIN"/>
    <property type="match status" value="1"/>
</dbReference>
<dbReference type="InterPro" id="IPR013783">
    <property type="entry name" value="Ig-like_fold"/>
</dbReference>
<comment type="similarity">
    <text evidence="1 4">Belongs to the glycosyl hydrolase 28 family.</text>
</comment>
<organism evidence="6 7">
    <name type="scientific">Anaerobaca lacustris</name>
    <dbReference type="NCBI Taxonomy" id="3044600"/>
    <lineage>
        <taxon>Bacteria</taxon>
        <taxon>Pseudomonadati</taxon>
        <taxon>Planctomycetota</taxon>
        <taxon>Phycisphaerae</taxon>
        <taxon>Sedimentisphaerales</taxon>
        <taxon>Anaerobacaceae</taxon>
        <taxon>Anaerobaca</taxon>
    </lineage>
</organism>
<comment type="caution">
    <text evidence="6">The sequence shown here is derived from an EMBL/GenBank/DDBJ whole genome shotgun (WGS) entry which is preliminary data.</text>
</comment>